<dbReference type="Proteomes" id="UP000031668">
    <property type="component" value="Unassembled WGS sequence"/>
</dbReference>
<keyword evidence="2" id="KW-1185">Reference proteome</keyword>
<name>A0A0C2M493_THEKT</name>
<comment type="caution">
    <text evidence="1">The sequence shown here is derived from an EMBL/GenBank/DDBJ whole genome shotgun (WGS) entry which is preliminary data.</text>
</comment>
<protein>
    <submittedName>
        <fullName evidence="1">Uncharacterized protein</fullName>
    </submittedName>
</protein>
<sequence>MVDSMSTEDYRYHKYYLPTKCSLKVIYAKYQEFTRVIKNKTEVEYLKKIIMKIVESRKDATQLLSVIYSENLLDDSAWVVWYRNHFLMQKIKCWAVKFRTKTNKTQ</sequence>
<evidence type="ECO:0000313" key="1">
    <source>
        <dbReference type="EMBL" id="KII61845.1"/>
    </source>
</evidence>
<reference evidence="1 2" key="1">
    <citation type="journal article" date="2014" name="Genome Biol. Evol.">
        <title>The genome of the myxosporean Thelohanellus kitauei shows adaptations to nutrient acquisition within its fish host.</title>
        <authorList>
            <person name="Yang Y."/>
            <person name="Xiong J."/>
            <person name="Zhou Z."/>
            <person name="Huo F."/>
            <person name="Miao W."/>
            <person name="Ran C."/>
            <person name="Liu Y."/>
            <person name="Zhang J."/>
            <person name="Feng J."/>
            <person name="Wang M."/>
            <person name="Wang M."/>
            <person name="Wang L."/>
            <person name="Yao B."/>
        </authorList>
    </citation>
    <scope>NUCLEOTIDE SEQUENCE [LARGE SCALE GENOMIC DNA]</scope>
    <source>
        <strain evidence="1">Wuqing</strain>
    </source>
</reference>
<proteinExistence type="predicted"/>
<accession>A0A0C2M493</accession>
<dbReference type="EMBL" id="JWZT01005225">
    <property type="protein sequence ID" value="KII61845.1"/>
    <property type="molecule type" value="Genomic_DNA"/>
</dbReference>
<organism evidence="1 2">
    <name type="scientific">Thelohanellus kitauei</name>
    <name type="common">Myxosporean</name>
    <dbReference type="NCBI Taxonomy" id="669202"/>
    <lineage>
        <taxon>Eukaryota</taxon>
        <taxon>Metazoa</taxon>
        <taxon>Cnidaria</taxon>
        <taxon>Myxozoa</taxon>
        <taxon>Myxosporea</taxon>
        <taxon>Bivalvulida</taxon>
        <taxon>Platysporina</taxon>
        <taxon>Myxobolidae</taxon>
        <taxon>Thelohanellus</taxon>
    </lineage>
</organism>
<evidence type="ECO:0000313" key="2">
    <source>
        <dbReference type="Proteomes" id="UP000031668"/>
    </source>
</evidence>
<gene>
    <name evidence="1" type="ORF">RF11_10833</name>
</gene>
<dbReference type="AlphaFoldDB" id="A0A0C2M493"/>